<proteinExistence type="predicted"/>
<accession>A0A1G9BME2</accession>
<evidence type="ECO:0000313" key="1">
    <source>
        <dbReference type="EMBL" id="SDK40699.1"/>
    </source>
</evidence>
<gene>
    <name evidence="1" type="ORF">SAMN05421823_102661</name>
</gene>
<name>A0A1G9BME2_9BACT</name>
<dbReference type="RefSeq" id="WP_089680501.1">
    <property type="nucleotide sequence ID" value="NZ_FNFO01000002.1"/>
</dbReference>
<keyword evidence="2" id="KW-1185">Reference proteome</keyword>
<dbReference type="SUPFAM" id="SSF52833">
    <property type="entry name" value="Thioredoxin-like"/>
    <property type="match status" value="1"/>
</dbReference>
<protein>
    <submittedName>
        <fullName evidence="1">Arsenate reductase</fullName>
    </submittedName>
</protein>
<sequence length="130" mass="15017">MQLVNDELVLLYNGDSSRGKKTLAYALTMTKRINRQEISSAMISTTVFRVMLDKLGLRPKDLMNRADPYYQACVRGRDFHDEEWLHLLRKRPDLLRAPIAMYRGKAVLCETPTDIFRLMGERAKTRAVAV</sequence>
<dbReference type="Gene3D" id="3.40.30.10">
    <property type="entry name" value="Glutaredoxin"/>
    <property type="match status" value="1"/>
</dbReference>
<dbReference type="STRING" id="1075417.SAMN05421823_102661"/>
<organism evidence="1 2">
    <name type="scientific">Catalinimonas alkaloidigena</name>
    <dbReference type="NCBI Taxonomy" id="1075417"/>
    <lineage>
        <taxon>Bacteria</taxon>
        <taxon>Pseudomonadati</taxon>
        <taxon>Bacteroidota</taxon>
        <taxon>Cytophagia</taxon>
        <taxon>Cytophagales</taxon>
        <taxon>Catalimonadaceae</taxon>
        <taxon>Catalinimonas</taxon>
    </lineage>
</organism>
<evidence type="ECO:0000313" key="2">
    <source>
        <dbReference type="Proteomes" id="UP000198510"/>
    </source>
</evidence>
<dbReference type="Proteomes" id="UP000198510">
    <property type="component" value="Unassembled WGS sequence"/>
</dbReference>
<dbReference type="AlphaFoldDB" id="A0A1G9BME2"/>
<dbReference type="EMBL" id="FNFO01000002">
    <property type="protein sequence ID" value="SDK40699.1"/>
    <property type="molecule type" value="Genomic_DNA"/>
</dbReference>
<dbReference type="InterPro" id="IPR036249">
    <property type="entry name" value="Thioredoxin-like_sf"/>
</dbReference>
<reference evidence="1 2" key="1">
    <citation type="submission" date="2016-10" db="EMBL/GenBank/DDBJ databases">
        <authorList>
            <person name="de Groot N.N."/>
        </authorList>
    </citation>
    <scope>NUCLEOTIDE SEQUENCE [LARGE SCALE GENOMIC DNA]</scope>
    <source>
        <strain evidence="1 2">DSM 25186</strain>
    </source>
</reference>
<dbReference type="OrthoDB" id="979538at2"/>